<keyword evidence="3" id="KW-1185">Reference proteome</keyword>
<organism evidence="2 3">
    <name type="scientific">Heterodermia speciosa</name>
    <dbReference type="NCBI Taxonomy" id="116794"/>
    <lineage>
        <taxon>Eukaryota</taxon>
        <taxon>Fungi</taxon>
        <taxon>Dikarya</taxon>
        <taxon>Ascomycota</taxon>
        <taxon>Pezizomycotina</taxon>
        <taxon>Lecanoromycetes</taxon>
        <taxon>OSLEUM clade</taxon>
        <taxon>Lecanoromycetidae</taxon>
        <taxon>Caliciales</taxon>
        <taxon>Physciaceae</taxon>
        <taxon>Heterodermia</taxon>
    </lineage>
</organism>
<evidence type="ECO:0000313" key="3">
    <source>
        <dbReference type="Proteomes" id="UP000664521"/>
    </source>
</evidence>
<reference evidence="2" key="1">
    <citation type="submission" date="2021-03" db="EMBL/GenBank/DDBJ databases">
        <authorList>
            <person name="Tagirdzhanova G."/>
        </authorList>
    </citation>
    <scope>NUCLEOTIDE SEQUENCE</scope>
</reference>
<dbReference type="AlphaFoldDB" id="A0A8H3FBS0"/>
<comment type="caution">
    <text evidence="2">The sequence shown here is derived from an EMBL/GenBank/DDBJ whole genome shotgun (WGS) entry which is preliminary data.</text>
</comment>
<sequence length="80" mass="8475">MGEAGDVLIQDAPLQLFSLEVATCANTFVVTQNLYSADMKTARSQPREAFLAKRTATDTKQSTDLGYPASGKGAKGYSVA</sequence>
<dbReference type="Proteomes" id="UP000664521">
    <property type="component" value="Unassembled WGS sequence"/>
</dbReference>
<proteinExistence type="predicted"/>
<evidence type="ECO:0000313" key="2">
    <source>
        <dbReference type="EMBL" id="CAF9921751.1"/>
    </source>
</evidence>
<name>A0A8H3FBS0_9LECA</name>
<evidence type="ECO:0000256" key="1">
    <source>
        <dbReference type="SAM" id="MobiDB-lite"/>
    </source>
</evidence>
<dbReference type="EMBL" id="CAJPDS010000029">
    <property type="protein sequence ID" value="CAF9921751.1"/>
    <property type="molecule type" value="Genomic_DNA"/>
</dbReference>
<gene>
    <name evidence="2" type="ORF">HETSPECPRED_004614</name>
</gene>
<accession>A0A8H3FBS0</accession>
<feature type="region of interest" description="Disordered" evidence="1">
    <location>
        <begin position="53"/>
        <end position="80"/>
    </location>
</feature>
<protein>
    <submittedName>
        <fullName evidence="2">Uncharacterized protein</fullName>
    </submittedName>
</protein>